<organism evidence="1 2">
    <name type="scientific">Vermiconidia calcicola</name>
    <dbReference type="NCBI Taxonomy" id="1690605"/>
    <lineage>
        <taxon>Eukaryota</taxon>
        <taxon>Fungi</taxon>
        <taxon>Dikarya</taxon>
        <taxon>Ascomycota</taxon>
        <taxon>Pezizomycotina</taxon>
        <taxon>Dothideomycetes</taxon>
        <taxon>Dothideomycetidae</taxon>
        <taxon>Mycosphaerellales</taxon>
        <taxon>Extremaceae</taxon>
        <taxon>Vermiconidia</taxon>
    </lineage>
</organism>
<dbReference type="EMBL" id="JAUTXU010000002">
    <property type="protein sequence ID" value="KAK3725532.1"/>
    <property type="molecule type" value="Genomic_DNA"/>
</dbReference>
<keyword evidence="2" id="KW-1185">Reference proteome</keyword>
<dbReference type="Proteomes" id="UP001281147">
    <property type="component" value="Unassembled WGS sequence"/>
</dbReference>
<accession>A0ACC3NZK4</accession>
<comment type="caution">
    <text evidence="1">The sequence shown here is derived from an EMBL/GenBank/DDBJ whole genome shotgun (WGS) entry which is preliminary data.</text>
</comment>
<proteinExistence type="predicted"/>
<sequence length="232" mass="24406">MRFSTAILTGSSIVLAAALPTNTVKRADSCGQWDTVETGSYTVYNNLWGQSSATSGSQCFGVDGLSGDSLSWHTSWSWEGGEGQVKSYPNVVVSLDSKPLSEITSMQSSWSWSYDGSNIVADVAYDMFTSSTAGGSEEYEIMIWLAALGGAGPISSTYGADGSATPVATVALAGTNWTLYKGPNGDMTVFSFLADSEVTNFSGDLKEFIDYLTSNQGLPSSQYLLSAGAGEQ</sequence>
<name>A0ACC3NZK4_9PEZI</name>
<evidence type="ECO:0000313" key="1">
    <source>
        <dbReference type="EMBL" id="KAK3725532.1"/>
    </source>
</evidence>
<evidence type="ECO:0000313" key="2">
    <source>
        <dbReference type="Proteomes" id="UP001281147"/>
    </source>
</evidence>
<protein>
    <submittedName>
        <fullName evidence="1">Uncharacterized protein</fullName>
    </submittedName>
</protein>
<gene>
    <name evidence="1" type="ORF">LTR37_000502</name>
</gene>
<reference evidence="1" key="1">
    <citation type="submission" date="2023-07" db="EMBL/GenBank/DDBJ databases">
        <title>Black Yeasts Isolated from many extreme environments.</title>
        <authorList>
            <person name="Coleine C."/>
            <person name="Stajich J.E."/>
            <person name="Selbmann L."/>
        </authorList>
    </citation>
    <scope>NUCLEOTIDE SEQUENCE</scope>
    <source>
        <strain evidence="1">CCFEE 5714</strain>
    </source>
</reference>